<name>A0ABQ5VMW1_9RHOB</name>
<keyword evidence="3" id="KW-1185">Reference proteome</keyword>
<dbReference type="Proteomes" id="UP001161388">
    <property type="component" value="Unassembled WGS sequence"/>
</dbReference>
<evidence type="ECO:0000256" key="1">
    <source>
        <dbReference type="SAM" id="MobiDB-lite"/>
    </source>
</evidence>
<dbReference type="EMBL" id="BSNL01000001">
    <property type="protein sequence ID" value="GLQ28369.1"/>
    <property type="molecule type" value="Genomic_DNA"/>
</dbReference>
<reference evidence="2" key="2">
    <citation type="submission" date="2023-01" db="EMBL/GenBank/DDBJ databases">
        <title>Draft genome sequence of Sulfitobacter pacificus strain NBRC 109915.</title>
        <authorList>
            <person name="Sun Q."/>
            <person name="Mori K."/>
        </authorList>
    </citation>
    <scope>NUCLEOTIDE SEQUENCE</scope>
    <source>
        <strain evidence="2">NBRC 109915</strain>
    </source>
</reference>
<accession>A0ABQ5VMW1</accession>
<evidence type="ECO:0008006" key="4">
    <source>
        <dbReference type="Google" id="ProtNLM"/>
    </source>
</evidence>
<dbReference type="RefSeq" id="WP_284374790.1">
    <property type="nucleotide sequence ID" value="NZ_BSNL01000001.1"/>
</dbReference>
<sequence>MSATKNKPANYRTADLPGLGQVQIPQGVTDDEVLAQVLGSPPEVAATPVKKTKKKP</sequence>
<feature type="region of interest" description="Disordered" evidence="1">
    <location>
        <begin position="1"/>
        <end position="23"/>
    </location>
</feature>
<gene>
    <name evidence="2" type="ORF">GCM10007927_31720</name>
</gene>
<proteinExistence type="predicted"/>
<evidence type="ECO:0000313" key="3">
    <source>
        <dbReference type="Proteomes" id="UP001161388"/>
    </source>
</evidence>
<organism evidence="2 3">
    <name type="scientific">Sulfitobacter pacificus</name>
    <dbReference type="NCBI Taxonomy" id="1499314"/>
    <lineage>
        <taxon>Bacteria</taxon>
        <taxon>Pseudomonadati</taxon>
        <taxon>Pseudomonadota</taxon>
        <taxon>Alphaproteobacteria</taxon>
        <taxon>Rhodobacterales</taxon>
        <taxon>Roseobacteraceae</taxon>
        <taxon>Sulfitobacter</taxon>
    </lineage>
</organism>
<comment type="caution">
    <text evidence="2">The sequence shown here is derived from an EMBL/GenBank/DDBJ whole genome shotgun (WGS) entry which is preliminary data.</text>
</comment>
<evidence type="ECO:0000313" key="2">
    <source>
        <dbReference type="EMBL" id="GLQ28369.1"/>
    </source>
</evidence>
<protein>
    <recommendedName>
        <fullName evidence="4">Transposase</fullName>
    </recommendedName>
</protein>
<reference evidence="2" key="1">
    <citation type="journal article" date="2014" name="Int. J. Syst. Evol. Microbiol.">
        <title>Complete genome of a new Firmicutes species belonging to the dominant human colonic microbiota ('Ruminococcus bicirculans') reveals two chromosomes and a selective capacity to utilize plant glucans.</title>
        <authorList>
            <consortium name="NISC Comparative Sequencing Program"/>
            <person name="Wegmann U."/>
            <person name="Louis P."/>
            <person name="Goesmann A."/>
            <person name="Henrissat B."/>
            <person name="Duncan S.H."/>
            <person name="Flint H.J."/>
        </authorList>
    </citation>
    <scope>NUCLEOTIDE SEQUENCE</scope>
    <source>
        <strain evidence="2">NBRC 109915</strain>
    </source>
</reference>